<accession>A0A7X6N1I9</accession>
<evidence type="ECO:0000256" key="4">
    <source>
        <dbReference type="ARBA" id="ARBA00022597"/>
    </source>
</evidence>
<dbReference type="GO" id="GO:0009401">
    <property type="term" value="P:phosphoenolpyruvate-dependent sugar phosphotransferase system"/>
    <property type="evidence" value="ECO:0007669"/>
    <property type="project" value="UniProtKB-KW"/>
</dbReference>
<dbReference type="PANTHER" id="PTHR34382">
    <property type="entry name" value="PTS SYSTEM N,N'-DIACETYLCHITOBIOSE-SPECIFIC EIIA COMPONENT"/>
    <property type="match status" value="1"/>
</dbReference>
<comment type="cofactor">
    <cofactor evidence="8">
        <name>Mg(2+)</name>
        <dbReference type="ChEBI" id="CHEBI:18420"/>
    </cofactor>
    <text evidence="8">Binds 1 Mg(2+) ion per trimer.</text>
</comment>
<evidence type="ECO:0000256" key="8">
    <source>
        <dbReference type="PIRSR" id="PIRSR000699-2"/>
    </source>
</evidence>
<keyword evidence="4" id="KW-0762">Sugar transport</keyword>
<dbReference type="GO" id="GO:0046872">
    <property type="term" value="F:metal ion binding"/>
    <property type="evidence" value="ECO:0007669"/>
    <property type="project" value="UniProtKB-KW"/>
</dbReference>
<sequence length="102" mass="11162">MENEQTQVIMGLIVNGGNARSLAMKAIYAAKKGDFEEAQAYLAECNASLVQAHHAQTELLTKEAAGEKTEVSLLMVHAQDHLMNAITVKDMATEIVDLYKNK</sequence>
<feature type="modified residue" description="Phosphohistidine; by HPr" evidence="9">
    <location>
        <position position="77"/>
    </location>
</feature>
<keyword evidence="11" id="KW-1185">Reference proteome</keyword>
<gene>
    <name evidence="10" type="ORF">HF992_05820</name>
</gene>
<dbReference type="AlphaFoldDB" id="A0A7X6N1I9"/>
<proteinExistence type="predicted"/>
<name>A0A7X6N1I9_9STRE</name>
<comment type="subcellular location">
    <subcellularLocation>
        <location evidence="1">Cytoplasm</location>
    </subcellularLocation>
</comment>
<evidence type="ECO:0000313" key="11">
    <source>
        <dbReference type="Proteomes" id="UP000522720"/>
    </source>
</evidence>
<dbReference type="PIRSF" id="PIRSF000699">
    <property type="entry name" value="PTS_IILac_III"/>
    <property type="match status" value="1"/>
</dbReference>
<evidence type="ECO:0000256" key="5">
    <source>
        <dbReference type="ARBA" id="ARBA00022679"/>
    </source>
</evidence>
<dbReference type="PROSITE" id="PS51095">
    <property type="entry name" value="PTS_EIIA_TYPE_3"/>
    <property type="match status" value="1"/>
</dbReference>
<keyword evidence="2" id="KW-0813">Transport</keyword>
<dbReference type="PANTHER" id="PTHR34382:SF7">
    <property type="entry name" value="PTS SYSTEM N,N'-DIACETYLCHITOBIOSE-SPECIFIC EIIA COMPONENT"/>
    <property type="match status" value="1"/>
</dbReference>
<feature type="active site" description="Tele-phosphohistidine intermediate" evidence="7">
    <location>
        <position position="77"/>
    </location>
</feature>
<keyword evidence="8" id="KW-0460">Magnesium</keyword>
<dbReference type="Proteomes" id="UP000522720">
    <property type="component" value="Unassembled WGS sequence"/>
</dbReference>
<reference evidence="10 11" key="1">
    <citation type="submission" date="2020-04" db="EMBL/GenBank/DDBJ databases">
        <title>MicrobeNet Type strains.</title>
        <authorList>
            <person name="Nicholson A.C."/>
        </authorList>
    </citation>
    <scope>NUCLEOTIDE SEQUENCE [LARGE SCALE GENOMIC DNA]</scope>
    <source>
        <strain evidence="10 11">CCUG 69612</strain>
    </source>
</reference>
<evidence type="ECO:0000256" key="2">
    <source>
        <dbReference type="ARBA" id="ARBA00022448"/>
    </source>
</evidence>
<dbReference type="GO" id="GO:0016740">
    <property type="term" value="F:transferase activity"/>
    <property type="evidence" value="ECO:0007669"/>
    <property type="project" value="UniProtKB-KW"/>
</dbReference>
<keyword evidence="3" id="KW-0963">Cytoplasm</keyword>
<organism evidence="10 11">
    <name type="scientific">Streptococcus ovuberis</name>
    <dbReference type="NCBI Taxonomy" id="1936207"/>
    <lineage>
        <taxon>Bacteria</taxon>
        <taxon>Bacillati</taxon>
        <taxon>Bacillota</taxon>
        <taxon>Bacilli</taxon>
        <taxon>Lactobacillales</taxon>
        <taxon>Streptococcaceae</taxon>
        <taxon>Streptococcus</taxon>
    </lineage>
</organism>
<feature type="binding site" evidence="8">
    <location>
        <position position="80"/>
    </location>
    <ligand>
        <name>Mg(2+)</name>
        <dbReference type="ChEBI" id="CHEBI:18420"/>
        <note>ligand shared between all trimeric partners</note>
    </ligand>
</feature>
<dbReference type="SUPFAM" id="SSF46973">
    <property type="entry name" value="Enzyme IIa from lactose specific PTS, IIa-lac"/>
    <property type="match status" value="1"/>
</dbReference>
<evidence type="ECO:0000313" key="10">
    <source>
        <dbReference type="EMBL" id="NKZ20364.1"/>
    </source>
</evidence>
<dbReference type="Pfam" id="PF02255">
    <property type="entry name" value="PTS_IIA"/>
    <property type="match status" value="1"/>
</dbReference>
<dbReference type="InterPro" id="IPR036542">
    <property type="entry name" value="PTS_IIA_lac/cel_sf"/>
</dbReference>
<dbReference type="FunFam" id="1.20.58.80:FF:000001">
    <property type="entry name" value="PTS system, lactose-specific IIa component"/>
    <property type="match status" value="1"/>
</dbReference>
<keyword evidence="5" id="KW-0808">Transferase</keyword>
<keyword evidence="6" id="KW-0598">Phosphotransferase system</keyword>
<evidence type="ECO:0000256" key="3">
    <source>
        <dbReference type="ARBA" id="ARBA00022490"/>
    </source>
</evidence>
<evidence type="ECO:0000256" key="9">
    <source>
        <dbReference type="PROSITE-ProRule" id="PRU00418"/>
    </source>
</evidence>
<evidence type="ECO:0000256" key="7">
    <source>
        <dbReference type="PIRSR" id="PIRSR000699-1"/>
    </source>
</evidence>
<comment type="caution">
    <text evidence="10">The sequence shown here is derived from an EMBL/GenBank/DDBJ whole genome shotgun (WGS) entry which is preliminary data.</text>
</comment>
<dbReference type="GO" id="GO:0005737">
    <property type="term" value="C:cytoplasm"/>
    <property type="evidence" value="ECO:0007669"/>
    <property type="project" value="UniProtKB-SubCell"/>
</dbReference>
<dbReference type="EMBL" id="JAAXPR010000008">
    <property type="protein sequence ID" value="NKZ20364.1"/>
    <property type="molecule type" value="Genomic_DNA"/>
</dbReference>
<keyword evidence="8" id="KW-0479">Metal-binding</keyword>
<dbReference type="Gene3D" id="1.20.58.80">
    <property type="entry name" value="Phosphotransferase system, lactose/cellobiose-type IIA subunit"/>
    <property type="match status" value="1"/>
</dbReference>
<evidence type="ECO:0000256" key="6">
    <source>
        <dbReference type="ARBA" id="ARBA00022683"/>
    </source>
</evidence>
<evidence type="ECO:0000256" key="1">
    <source>
        <dbReference type="ARBA" id="ARBA00004496"/>
    </source>
</evidence>
<dbReference type="InterPro" id="IPR003188">
    <property type="entry name" value="PTS_IIA_lac/cel"/>
</dbReference>
<dbReference type="RefSeq" id="WP_168549119.1">
    <property type="nucleotide sequence ID" value="NZ_JAAXPR010000008.1"/>
</dbReference>
<dbReference type="CDD" id="cd00215">
    <property type="entry name" value="PTS_IIA_lac"/>
    <property type="match status" value="1"/>
</dbReference>
<protein>
    <submittedName>
        <fullName evidence="10">PTS lactose/cellobiose transporter subunit IIA</fullName>
    </submittedName>
</protein>